<feature type="transmembrane region" description="Helical" evidence="6">
    <location>
        <begin position="225"/>
        <end position="249"/>
    </location>
</feature>
<evidence type="ECO:0000256" key="5">
    <source>
        <dbReference type="SAM" id="MobiDB-lite"/>
    </source>
</evidence>
<keyword evidence="4 6" id="KW-0472">Membrane</keyword>
<comment type="caution">
    <text evidence="8">The sequence shown here is derived from an EMBL/GenBank/DDBJ whole genome shotgun (WGS) entry which is preliminary data.</text>
</comment>
<feature type="region of interest" description="Disordered" evidence="5">
    <location>
        <begin position="283"/>
        <end position="302"/>
    </location>
</feature>
<feature type="transmembrane region" description="Helical" evidence="6">
    <location>
        <begin position="151"/>
        <end position="174"/>
    </location>
</feature>
<evidence type="ECO:0000256" key="6">
    <source>
        <dbReference type="SAM" id="Phobius"/>
    </source>
</evidence>
<feature type="transmembrane region" description="Helical" evidence="6">
    <location>
        <begin position="93"/>
        <end position="116"/>
    </location>
</feature>
<evidence type="ECO:0000256" key="3">
    <source>
        <dbReference type="ARBA" id="ARBA00022989"/>
    </source>
</evidence>
<dbReference type="GO" id="GO:0008528">
    <property type="term" value="F:G protein-coupled peptide receptor activity"/>
    <property type="evidence" value="ECO:0007669"/>
    <property type="project" value="InterPro"/>
</dbReference>
<protein>
    <submittedName>
        <fullName evidence="8">7 transmembrane receptor</fullName>
    </submittedName>
</protein>
<dbReference type="Proteomes" id="UP000748531">
    <property type="component" value="Unassembled WGS sequence"/>
</dbReference>
<dbReference type="InterPro" id="IPR053219">
    <property type="entry name" value="GPCR_Dmsr-1"/>
</dbReference>
<name>A0A8J4TEQ3_9TREM</name>
<evidence type="ECO:0000256" key="4">
    <source>
        <dbReference type="ARBA" id="ARBA00023136"/>
    </source>
</evidence>
<dbReference type="Gene3D" id="1.20.1070.10">
    <property type="entry name" value="Rhodopsin 7-helix transmembrane proteins"/>
    <property type="match status" value="1"/>
</dbReference>
<sequence>MACVEMPGLIQLSNIYKPIHGYLTLTVCVFGSATNVLNAIVLTRSTMRNPTNVLLTGVAVVDIVTMVAYGVLTVYLYLLTSPDPASYAHSSGWVRIILLENAIIIGSHTISTVLLVELAAFRCWMLYTVTCRKPGGHHGGGPVSETTQKRIVTFGFIIATMFGIFIALPTHLIYQIKPYLRSANISDFEEQMYRHNPQQQQQPEVQPSYWFEVRPGAQGLEQAHFVIYGCFVKILASILIFILTTFILVTMQIARKRYMKLQNLSTAREPTVKPDLDNELVKRRTSIRQPESGNHYQQVSEKKNNPEFQENLDVRHNEPASQSRVTEQASAARLAYKTRQSQRATIMLIVLVISFVLTEAPQGVVNTLVAGKGECFHNTIYVPLGDILDLAVLLNSSVNFILYCTMSQLFRANFVHLMVKLRPVWCTRLFKKRHSTDDGDIPMPPLTSWAQSRLQWPSKNSRQSGFSRSHQPKITTKAQPSKGILIQETVEDQPQ</sequence>
<dbReference type="PROSITE" id="PS50262">
    <property type="entry name" value="G_PROTEIN_RECEP_F1_2"/>
    <property type="match status" value="1"/>
</dbReference>
<evidence type="ECO:0000256" key="1">
    <source>
        <dbReference type="ARBA" id="ARBA00004370"/>
    </source>
</evidence>
<dbReference type="PANTHER" id="PTHR46273:SF4">
    <property type="entry name" value="AT19640P"/>
    <property type="match status" value="1"/>
</dbReference>
<dbReference type="Pfam" id="PF10324">
    <property type="entry name" value="7TM_GPCR_Srw"/>
    <property type="match status" value="2"/>
</dbReference>
<dbReference type="AlphaFoldDB" id="A0A8J4TEQ3"/>
<dbReference type="GO" id="GO:0005886">
    <property type="term" value="C:plasma membrane"/>
    <property type="evidence" value="ECO:0007669"/>
    <property type="project" value="TreeGrafter"/>
</dbReference>
<dbReference type="InterPro" id="IPR017452">
    <property type="entry name" value="GPCR_Rhodpsn_7TM"/>
</dbReference>
<dbReference type="PANTHER" id="PTHR46273">
    <property type="entry name" value="MYOSUPPRESSIN RECEPTOR 1, ISOFORM B-RELATED"/>
    <property type="match status" value="1"/>
</dbReference>
<comment type="subcellular location">
    <subcellularLocation>
        <location evidence="1">Membrane</location>
    </subcellularLocation>
</comment>
<feature type="domain" description="G-protein coupled receptors family 1 profile" evidence="7">
    <location>
        <begin position="34"/>
        <end position="403"/>
    </location>
</feature>
<evidence type="ECO:0000259" key="7">
    <source>
        <dbReference type="PROSITE" id="PS50262"/>
    </source>
</evidence>
<accession>A0A8J4TEQ3</accession>
<gene>
    <name evidence="8" type="ORF">PHET_00769</name>
</gene>
<feature type="transmembrane region" description="Helical" evidence="6">
    <location>
        <begin position="19"/>
        <end position="41"/>
    </location>
</feature>
<keyword evidence="8" id="KW-0675">Receptor</keyword>
<feature type="transmembrane region" description="Helical" evidence="6">
    <location>
        <begin position="343"/>
        <end position="360"/>
    </location>
</feature>
<feature type="transmembrane region" description="Helical" evidence="6">
    <location>
        <begin position="380"/>
        <end position="402"/>
    </location>
</feature>
<dbReference type="InterPro" id="IPR019427">
    <property type="entry name" value="7TM_GPCR_serpentine_rcpt_Srw"/>
</dbReference>
<feature type="compositionally biased region" description="Polar residues" evidence="5">
    <location>
        <begin position="287"/>
        <end position="299"/>
    </location>
</feature>
<feature type="transmembrane region" description="Helical" evidence="6">
    <location>
        <begin position="53"/>
        <end position="78"/>
    </location>
</feature>
<dbReference type="CDD" id="cd14978">
    <property type="entry name" value="7tmA_FMRFamide_R-like"/>
    <property type="match status" value="1"/>
</dbReference>
<keyword evidence="2 6" id="KW-0812">Transmembrane</keyword>
<evidence type="ECO:0000313" key="8">
    <source>
        <dbReference type="EMBL" id="KAF5405703.1"/>
    </source>
</evidence>
<evidence type="ECO:0000313" key="9">
    <source>
        <dbReference type="Proteomes" id="UP000748531"/>
    </source>
</evidence>
<evidence type="ECO:0000256" key="2">
    <source>
        <dbReference type="ARBA" id="ARBA00022692"/>
    </source>
</evidence>
<keyword evidence="9" id="KW-1185">Reference proteome</keyword>
<proteinExistence type="predicted"/>
<keyword evidence="3 6" id="KW-1133">Transmembrane helix</keyword>
<reference evidence="8" key="1">
    <citation type="submission" date="2019-05" db="EMBL/GenBank/DDBJ databases">
        <title>Annotation for the trematode Paragonimus heterotremus.</title>
        <authorList>
            <person name="Choi Y.-J."/>
        </authorList>
    </citation>
    <scope>NUCLEOTIDE SEQUENCE</scope>
    <source>
        <strain evidence="8">LC</strain>
    </source>
</reference>
<organism evidence="8 9">
    <name type="scientific">Paragonimus heterotremus</name>
    <dbReference type="NCBI Taxonomy" id="100268"/>
    <lineage>
        <taxon>Eukaryota</taxon>
        <taxon>Metazoa</taxon>
        <taxon>Spiralia</taxon>
        <taxon>Lophotrochozoa</taxon>
        <taxon>Platyhelminthes</taxon>
        <taxon>Trematoda</taxon>
        <taxon>Digenea</taxon>
        <taxon>Plagiorchiida</taxon>
        <taxon>Troglotremata</taxon>
        <taxon>Troglotrematidae</taxon>
        <taxon>Paragonimus</taxon>
    </lineage>
</organism>
<feature type="region of interest" description="Disordered" evidence="5">
    <location>
        <begin position="453"/>
        <end position="495"/>
    </location>
</feature>
<dbReference type="SUPFAM" id="SSF81321">
    <property type="entry name" value="Family A G protein-coupled receptor-like"/>
    <property type="match status" value="1"/>
</dbReference>
<dbReference type="EMBL" id="LUCH01000236">
    <property type="protein sequence ID" value="KAF5405703.1"/>
    <property type="molecule type" value="Genomic_DNA"/>
</dbReference>
<dbReference type="OrthoDB" id="5864054at2759"/>
<feature type="compositionally biased region" description="Polar residues" evidence="5">
    <location>
        <begin position="453"/>
        <end position="479"/>
    </location>
</feature>